<keyword evidence="3" id="KW-1185">Reference proteome</keyword>
<evidence type="ECO:0000256" key="1">
    <source>
        <dbReference type="SAM" id="MobiDB-lite"/>
    </source>
</evidence>
<accession>I8T2X8</accession>
<reference evidence="2 3" key="1">
    <citation type="journal article" date="2012" name="J. Bacteriol.">
        <title>Genome Sequence of n-Alkane-Degrading Hydrocarboniphaga effusa Strain AP103T (ATCC BAA-332T).</title>
        <authorList>
            <person name="Chang H.K."/>
            <person name="Zylstra G.J."/>
            <person name="Chae J.C."/>
        </authorList>
    </citation>
    <scope>NUCLEOTIDE SEQUENCE [LARGE SCALE GENOMIC DNA]</scope>
    <source>
        <strain evidence="2 3">AP103</strain>
    </source>
</reference>
<name>I8T2X8_9GAMM</name>
<dbReference type="AlphaFoldDB" id="I8T2X8"/>
<evidence type="ECO:0000313" key="2">
    <source>
        <dbReference type="EMBL" id="EIT68038.1"/>
    </source>
</evidence>
<proteinExistence type="predicted"/>
<evidence type="ECO:0000313" key="3">
    <source>
        <dbReference type="Proteomes" id="UP000003704"/>
    </source>
</evidence>
<protein>
    <submittedName>
        <fullName evidence="2">Uncharacterized protein</fullName>
    </submittedName>
</protein>
<gene>
    <name evidence="2" type="ORF">WQQ_44730</name>
</gene>
<sequence length="55" mass="5739">MTFGSHDSGASSGIVFAPSTGDRMHDFKTAASEGCQTGLNVRNAKSPRREPGRAS</sequence>
<comment type="caution">
    <text evidence="2">The sequence shown here is derived from an EMBL/GenBank/DDBJ whole genome shotgun (WGS) entry which is preliminary data.</text>
</comment>
<feature type="region of interest" description="Disordered" evidence="1">
    <location>
        <begin position="1"/>
        <end position="55"/>
    </location>
</feature>
<organism evidence="2 3">
    <name type="scientific">Hydrocarboniphaga effusa AP103</name>
    <dbReference type="NCBI Taxonomy" id="1172194"/>
    <lineage>
        <taxon>Bacteria</taxon>
        <taxon>Pseudomonadati</taxon>
        <taxon>Pseudomonadota</taxon>
        <taxon>Gammaproteobacteria</taxon>
        <taxon>Nevskiales</taxon>
        <taxon>Nevskiaceae</taxon>
        <taxon>Hydrocarboniphaga</taxon>
    </lineage>
</organism>
<dbReference type="Proteomes" id="UP000003704">
    <property type="component" value="Unassembled WGS sequence"/>
</dbReference>
<dbReference type="EMBL" id="AKGD01000004">
    <property type="protein sequence ID" value="EIT68038.1"/>
    <property type="molecule type" value="Genomic_DNA"/>
</dbReference>